<accession>A0A7T7RFY5</accession>
<evidence type="ECO:0000313" key="3">
    <source>
        <dbReference type="EMBL" id="QQM45195.1"/>
    </source>
</evidence>
<name>A0A7T7RFY5_9ACTN</name>
<dbReference type="SUPFAM" id="SSF56563">
    <property type="entry name" value="Major capsid protein gp5"/>
    <property type="match status" value="1"/>
</dbReference>
<feature type="domain" description="Phage capsid-like C-terminal" evidence="2">
    <location>
        <begin position="43"/>
        <end position="340"/>
    </location>
</feature>
<dbReference type="Pfam" id="PF05065">
    <property type="entry name" value="Phage_capsid"/>
    <property type="match status" value="1"/>
</dbReference>
<evidence type="ECO:0000259" key="2">
    <source>
        <dbReference type="Pfam" id="PF05065"/>
    </source>
</evidence>
<dbReference type="InterPro" id="IPR024455">
    <property type="entry name" value="Phage_capsid"/>
</dbReference>
<dbReference type="KEGG" id="slf:JEQ17_41190"/>
<sequence>MRPTRAPVFALPEPGSILGYRKDGRPIYHIAGAASTDIIDSWIPIEWDSEVIQRIQRESAIEQLGYRVPMGSATKRILRSAGLTVTAGTTYTDDTSTNDYITLTARRLIAKFTVDEDDLSDAATVVDTIRIKGMDWAISYADSFDNACLGVSAAENGSTVPFTSAYKSLRTTNSATGYTADDNYVTWDDDLIAIPSTPLGTSLYERLSTAFKKVETGQFWSQADQFVIAAPGWRDALRLCTDNQGRPIFQPASGSTPDSLFGAPITWSRGAKVSATMLGAPGGNDLLLFGNKSYLKKGERSQPESLVDQARAQDNTDDTAVKFRVRRAFQLAHEKAFSIVERITD</sequence>
<dbReference type="Proteomes" id="UP000595636">
    <property type="component" value="Chromosome"/>
</dbReference>
<keyword evidence="4" id="KW-1185">Reference proteome</keyword>
<protein>
    <submittedName>
        <fullName evidence="3">Phage major capsid protein</fullName>
    </submittedName>
</protein>
<evidence type="ECO:0000313" key="4">
    <source>
        <dbReference type="Proteomes" id="UP000595636"/>
    </source>
</evidence>
<organism evidence="3 4">
    <name type="scientific">Streptomyces liliifuscus</name>
    <dbReference type="NCBI Taxonomy" id="2797636"/>
    <lineage>
        <taxon>Bacteria</taxon>
        <taxon>Bacillati</taxon>
        <taxon>Actinomycetota</taxon>
        <taxon>Actinomycetes</taxon>
        <taxon>Kitasatosporales</taxon>
        <taxon>Streptomycetaceae</taxon>
        <taxon>Streptomyces</taxon>
    </lineage>
</organism>
<dbReference type="InterPro" id="IPR054612">
    <property type="entry name" value="Phage_capsid-like_C"/>
</dbReference>
<comment type="subcellular location">
    <subcellularLocation>
        <location evidence="1">Virion</location>
    </subcellularLocation>
</comment>
<dbReference type="NCBIfam" id="TIGR01554">
    <property type="entry name" value="major_cap_HK97"/>
    <property type="match status" value="1"/>
</dbReference>
<gene>
    <name evidence="3" type="ORF">JEQ17_41190</name>
</gene>
<dbReference type="EMBL" id="CP066831">
    <property type="protein sequence ID" value="QQM45195.1"/>
    <property type="molecule type" value="Genomic_DNA"/>
</dbReference>
<reference evidence="3 4" key="1">
    <citation type="submission" date="2020-12" db="EMBL/GenBank/DDBJ databases">
        <title>A novel species.</title>
        <authorList>
            <person name="Li K."/>
        </authorList>
    </citation>
    <scope>NUCLEOTIDE SEQUENCE [LARGE SCALE GENOMIC DNA]</scope>
    <source>
        <strain evidence="3 4">ZYC-3</strain>
    </source>
</reference>
<dbReference type="RefSeq" id="WP_200400004.1">
    <property type="nucleotide sequence ID" value="NZ_CP066831.1"/>
</dbReference>
<proteinExistence type="predicted"/>
<evidence type="ECO:0000256" key="1">
    <source>
        <dbReference type="ARBA" id="ARBA00004328"/>
    </source>
</evidence>
<dbReference type="AlphaFoldDB" id="A0A7T7RFY5"/>